<evidence type="ECO:0000313" key="3">
    <source>
        <dbReference type="Proteomes" id="UP000320762"/>
    </source>
</evidence>
<dbReference type="EMBL" id="VDMD01000001">
    <property type="protein sequence ID" value="TRM69178.1"/>
    <property type="molecule type" value="Genomic_DNA"/>
</dbReference>
<organism evidence="2 3">
    <name type="scientific">Schizophyllum amplum</name>
    <dbReference type="NCBI Taxonomy" id="97359"/>
    <lineage>
        <taxon>Eukaryota</taxon>
        <taxon>Fungi</taxon>
        <taxon>Dikarya</taxon>
        <taxon>Basidiomycota</taxon>
        <taxon>Agaricomycotina</taxon>
        <taxon>Agaricomycetes</taxon>
        <taxon>Agaricomycetidae</taxon>
        <taxon>Agaricales</taxon>
        <taxon>Schizophyllaceae</taxon>
        <taxon>Schizophyllum</taxon>
    </lineage>
</organism>
<evidence type="ECO:0000256" key="1">
    <source>
        <dbReference type="SAM" id="MobiDB-lite"/>
    </source>
</evidence>
<dbReference type="Proteomes" id="UP000320762">
    <property type="component" value="Unassembled WGS sequence"/>
</dbReference>
<dbReference type="OrthoDB" id="3198848at2759"/>
<accession>A0A550CWN4</accession>
<dbReference type="AlphaFoldDB" id="A0A550CWN4"/>
<protein>
    <submittedName>
        <fullName evidence="2">Uncharacterized protein</fullName>
    </submittedName>
</protein>
<reference evidence="2 3" key="1">
    <citation type="journal article" date="2019" name="New Phytol.">
        <title>Comparative genomics reveals unique wood-decay strategies and fruiting body development in the Schizophyllaceae.</title>
        <authorList>
            <person name="Almasi E."/>
            <person name="Sahu N."/>
            <person name="Krizsan K."/>
            <person name="Balint B."/>
            <person name="Kovacs G.M."/>
            <person name="Kiss B."/>
            <person name="Cseklye J."/>
            <person name="Drula E."/>
            <person name="Henrissat B."/>
            <person name="Nagy I."/>
            <person name="Chovatia M."/>
            <person name="Adam C."/>
            <person name="LaButti K."/>
            <person name="Lipzen A."/>
            <person name="Riley R."/>
            <person name="Grigoriev I.V."/>
            <person name="Nagy L.G."/>
        </authorList>
    </citation>
    <scope>NUCLEOTIDE SEQUENCE [LARGE SCALE GENOMIC DNA]</scope>
    <source>
        <strain evidence="2 3">NL-1724</strain>
    </source>
</reference>
<evidence type="ECO:0000313" key="2">
    <source>
        <dbReference type="EMBL" id="TRM69178.1"/>
    </source>
</evidence>
<feature type="region of interest" description="Disordered" evidence="1">
    <location>
        <begin position="95"/>
        <end position="163"/>
    </location>
</feature>
<gene>
    <name evidence="2" type="ORF">BD626DRAFT_473205</name>
</gene>
<proteinExistence type="predicted"/>
<sequence length="163" mass="18067">MSHSTRKTADIITYRFNDRLVYVSPEKNYQTAVDVALQEYADELAGIARERIAFYTMASMDGQRREVRIGQSAWPRAMDKLARGEVVDIVVKADPSAPPPQYLEVPGAKAASGARSRSPSPSPSERSMFRRFFGFSSSPAPSRSSSPSSSSNERDISEKTRDQ</sequence>
<feature type="compositionally biased region" description="Low complexity" evidence="1">
    <location>
        <begin position="110"/>
        <end position="151"/>
    </location>
</feature>
<name>A0A550CWN4_9AGAR</name>
<keyword evidence="3" id="KW-1185">Reference proteome</keyword>
<comment type="caution">
    <text evidence="2">The sequence shown here is derived from an EMBL/GenBank/DDBJ whole genome shotgun (WGS) entry which is preliminary data.</text>
</comment>
<feature type="compositionally biased region" description="Basic and acidic residues" evidence="1">
    <location>
        <begin position="152"/>
        <end position="163"/>
    </location>
</feature>